<dbReference type="GO" id="GO:0005737">
    <property type="term" value="C:cytoplasm"/>
    <property type="evidence" value="ECO:0007669"/>
    <property type="project" value="TreeGrafter"/>
</dbReference>
<keyword evidence="1" id="KW-0547">Nucleotide-binding</keyword>
<feature type="domain" description="HTH luxR-type" evidence="3">
    <location>
        <begin position="841"/>
        <end position="904"/>
    </location>
</feature>
<dbReference type="GO" id="GO:0003677">
    <property type="term" value="F:DNA binding"/>
    <property type="evidence" value="ECO:0007669"/>
    <property type="project" value="InterPro"/>
</dbReference>
<dbReference type="Pfam" id="PF00196">
    <property type="entry name" value="GerE"/>
    <property type="match status" value="1"/>
</dbReference>
<dbReference type="PROSITE" id="PS50043">
    <property type="entry name" value="HTH_LUXR_2"/>
    <property type="match status" value="1"/>
</dbReference>
<dbReference type="Proteomes" id="UP001149140">
    <property type="component" value="Unassembled WGS sequence"/>
</dbReference>
<dbReference type="Gene3D" id="1.10.10.10">
    <property type="entry name" value="Winged helix-like DNA-binding domain superfamily/Winged helix DNA-binding domain"/>
    <property type="match status" value="1"/>
</dbReference>
<organism evidence="4 5">
    <name type="scientific">Solirubrobacter ginsenosidimutans</name>
    <dbReference type="NCBI Taxonomy" id="490573"/>
    <lineage>
        <taxon>Bacteria</taxon>
        <taxon>Bacillati</taxon>
        <taxon>Actinomycetota</taxon>
        <taxon>Thermoleophilia</taxon>
        <taxon>Solirubrobacterales</taxon>
        <taxon>Solirubrobacteraceae</taxon>
        <taxon>Solirubrobacter</taxon>
    </lineage>
</organism>
<name>A0A9X3MXY3_9ACTN</name>
<dbReference type="Gene3D" id="1.25.40.10">
    <property type="entry name" value="Tetratricopeptide repeat domain"/>
    <property type="match status" value="2"/>
</dbReference>
<dbReference type="InterPro" id="IPR011990">
    <property type="entry name" value="TPR-like_helical_dom_sf"/>
</dbReference>
<gene>
    <name evidence="4" type="ORF">OM076_25610</name>
</gene>
<evidence type="ECO:0000256" key="1">
    <source>
        <dbReference type="ARBA" id="ARBA00022741"/>
    </source>
</evidence>
<dbReference type="Pfam" id="PF13191">
    <property type="entry name" value="AAA_16"/>
    <property type="match status" value="1"/>
</dbReference>
<dbReference type="CDD" id="cd06170">
    <property type="entry name" value="LuxR_C_like"/>
    <property type="match status" value="1"/>
</dbReference>
<dbReference type="PANTHER" id="PTHR16305">
    <property type="entry name" value="TESTICULAR SOLUBLE ADENYLYL CYCLASE"/>
    <property type="match status" value="1"/>
</dbReference>
<dbReference type="InterPro" id="IPR041664">
    <property type="entry name" value="AAA_16"/>
</dbReference>
<dbReference type="SUPFAM" id="SSF46894">
    <property type="entry name" value="C-terminal effector domain of the bipartite response regulators"/>
    <property type="match status" value="1"/>
</dbReference>
<dbReference type="GO" id="GO:0004016">
    <property type="term" value="F:adenylate cyclase activity"/>
    <property type="evidence" value="ECO:0007669"/>
    <property type="project" value="TreeGrafter"/>
</dbReference>
<proteinExistence type="predicted"/>
<dbReference type="GO" id="GO:0006355">
    <property type="term" value="P:regulation of DNA-templated transcription"/>
    <property type="evidence" value="ECO:0007669"/>
    <property type="project" value="InterPro"/>
</dbReference>
<dbReference type="InterPro" id="IPR016032">
    <property type="entry name" value="Sig_transdc_resp-reg_C-effctor"/>
</dbReference>
<evidence type="ECO:0000313" key="5">
    <source>
        <dbReference type="Proteomes" id="UP001149140"/>
    </source>
</evidence>
<dbReference type="InterPro" id="IPR000792">
    <property type="entry name" value="Tscrpt_reg_LuxR_C"/>
</dbReference>
<evidence type="ECO:0000313" key="4">
    <source>
        <dbReference type="EMBL" id="MDA0163676.1"/>
    </source>
</evidence>
<dbReference type="GO" id="GO:0005524">
    <property type="term" value="F:ATP binding"/>
    <property type="evidence" value="ECO:0007669"/>
    <property type="project" value="UniProtKB-KW"/>
</dbReference>
<keyword evidence="2" id="KW-0067">ATP-binding</keyword>
<dbReference type="PANTHER" id="PTHR16305:SF35">
    <property type="entry name" value="TRANSCRIPTIONAL ACTIVATOR DOMAIN"/>
    <property type="match status" value="1"/>
</dbReference>
<protein>
    <submittedName>
        <fullName evidence="4">AAA family ATPase</fullName>
    </submittedName>
</protein>
<evidence type="ECO:0000259" key="3">
    <source>
        <dbReference type="PROSITE" id="PS50043"/>
    </source>
</evidence>
<accession>A0A9X3MXY3</accession>
<dbReference type="PROSITE" id="PS00622">
    <property type="entry name" value="HTH_LUXR_1"/>
    <property type="match status" value="1"/>
</dbReference>
<dbReference type="AlphaFoldDB" id="A0A9X3MXY3"/>
<dbReference type="SUPFAM" id="SSF52540">
    <property type="entry name" value="P-loop containing nucleoside triphosphate hydrolases"/>
    <property type="match status" value="1"/>
</dbReference>
<reference evidence="4" key="1">
    <citation type="submission" date="2022-10" db="EMBL/GenBank/DDBJ databases">
        <title>The WGS of Solirubrobacter ginsenosidimutans DSM 21036.</title>
        <authorList>
            <person name="Jiang Z."/>
        </authorList>
    </citation>
    <scope>NUCLEOTIDE SEQUENCE</scope>
    <source>
        <strain evidence="4">DSM 21036</strain>
    </source>
</reference>
<dbReference type="PRINTS" id="PR00038">
    <property type="entry name" value="HTHLUXR"/>
</dbReference>
<evidence type="ECO:0000256" key="2">
    <source>
        <dbReference type="ARBA" id="ARBA00022840"/>
    </source>
</evidence>
<dbReference type="SUPFAM" id="SSF48452">
    <property type="entry name" value="TPR-like"/>
    <property type="match status" value="1"/>
</dbReference>
<dbReference type="SMART" id="SM00421">
    <property type="entry name" value="HTH_LUXR"/>
    <property type="match status" value="1"/>
</dbReference>
<comment type="caution">
    <text evidence="4">The sequence shown here is derived from an EMBL/GenBank/DDBJ whole genome shotgun (WGS) entry which is preliminary data.</text>
</comment>
<dbReference type="InterPro" id="IPR027417">
    <property type="entry name" value="P-loop_NTPase"/>
</dbReference>
<dbReference type="RefSeq" id="WP_270042922.1">
    <property type="nucleotide sequence ID" value="NZ_JAPDOD010000026.1"/>
</dbReference>
<sequence length="904" mass="95235">MDLVGREVELASVSRALDDVRAGGTRVLGVLGEAGIGKSALLAAIADLAAPLRVAAGRAAEHERDLPFALAFDALDGHVTTIAHARMDALNAEFGIELEPTLTVERCIHAPRTNAAERFRFHRLQGAVLESLGPIVMLFDDVQWADDASLEVILHFLARPPEVPHLLAFALRPAVVAARLLDTARRHPGFEQLTLEPLDDAAARAMLGDVRDRERHVRDAAGNPLFLRELSRAAGERSRTLPATLQAAIAREVERLGEPARTLLAGAAVAGDPFDPELAAIAAGVWPDAATLDALVSADLVRAHAGVRGFAFRHPVVRRAVYDAAPPAWRLAAHERVAGALEARGAGAAARAYHVTQFARAGDERAIALLMRAGEATARSSPAAAANWYAAALPLVPEGDRGTVLGPLALALAGAGRLEESLARLQEALELDSANRELILACARVETLRGRYAQARRRLHAAYTAKPHPSLAFELAAAAMTANDAPALRGWAATAQRLATHPAAAGLDAVLVAASRVLGALGDVWSGERRPGADLLAPLDALDDRLVGAHPTVLLHVSRALMRLERVEDASATLKRAVAIGRGTSSGEMLVWLLGVQAWTLWLQLDLHAALAAAEAAEEAARMQTAPNPLLLALSVRAAIHHERGEAHEAERSAAACQALIAGLEPSDTTRMAAATLACLHVADDPERCLLELERAELDASWAGRSALCRVRASLALGHIDDADQIAQAAARESARVDLPLAAVRAELGTAEVLLAWGESKAAAALAAVAADVADATGALEAAEARLVQGRALSAAGEHEAAKAVLQRVAADAARGGGVRLRNAASRELRVLGTRISANGRRSERGELSTREREIAALVAGGRSNKQVAATLYLSEKTIENALTRVYAKLGVRTRAQLARGWAN</sequence>
<dbReference type="EMBL" id="JAPDOD010000026">
    <property type="protein sequence ID" value="MDA0163676.1"/>
    <property type="molecule type" value="Genomic_DNA"/>
</dbReference>
<dbReference type="InterPro" id="IPR036388">
    <property type="entry name" value="WH-like_DNA-bd_sf"/>
</dbReference>
<keyword evidence="5" id="KW-1185">Reference proteome</keyword>